<dbReference type="RefSeq" id="WP_284188785.1">
    <property type="nucleotide sequence ID" value="NZ_BSPX01000053.1"/>
</dbReference>
<reference evidence="5" key="1">
    <citation type="journal article" date="2019" name="Int. J. Syst. Evol. Microbiol.">
        <title>The Global Catalogue of Microorganisms (GCM) 10K type strain sequencing project: providing services to taxonomists for standard genome sequencing and annotation.</title>
        <authorList>
            <consortium name="The Broad Institute Genomics Platform"/>
            <consortium name="The Broad Institute Genome Sequencing Center for Infectious Disease"/>
            <person name="Wu L."/>
            <person name="Ma J."/>
        </authorList>
    </citation>
    <scope>NUCLEOTIDE SEQUENCE [LARGE SCALE GENOMIC DNA]</scope>
    <source>
        <strain evidence="5">NBRC 102407</strain>
    </source>
</reference>
<dbReference type="CDD" id="cd04511">
    <property type="entry name" value="NUDIX_Hydrolase"/>
    <property type="match status" value="1"/>
</dbReference>
<comment type="caution">
    <text evidence="4">The sequence shown here is derived from an EMBL/GenBank/DDBJ whole genome shotgun (WGS) entry which is preliminary data.</text>
</comment>
<dbReference type="Gene3D" id="3.90.79.10">
    <property type="entry name" value="Nucleoside Triphosphate Pyrophosphohydrolase"/>
    <property type="match status" value="1"/>
</dbReference>
<dbReference type="SUPFAM" id="SSF55811">
    <property type="entry name" value="Nudix"/>
    <property type="match status" value="1"/>
</dbReference>
<dbReference type="Gene3D" id="2.20.70.10">
    <property type="match status" value="1"/>
</dbReference>
<gene>
    <name evidence="4" type="ORF">GCM10007933_30510</name>
</gene>
<evidence type="ECO:0000313" key="5">
    <source>
        <dbReference type="Proteomes" id="UP001157167"/>
    </source>
</evidence>
<accession>A0ABQ6FEX8</accession>
<dbReference type="InterPro" id="IPR000086">
    <property type="entry name" value="NUDIX_hydrolase_dom"/>
</dbReference>
<feature type="domain" description="Nudix hydrolase" evidence="3">
    <location>
        <begin position="36"/>
        <end position="159"/>
    </location>
</feature>
<dbReference type="EMBL" id="BSPX01000053">
    <property type="protein sequence ID" value="GLT23584.1"/>
    <property type="molecule type" value="Genomic_DNA"/>
</dbReference>
<comment type="cofactor">
    <cofactor evidence="1">
        <name>Mg(2+)</name>
        <dbReference type="ChEBI" id="CHEBI:18420"/>
    </cofactor>
</comment>
<dbReference type="InterPro" id="IPR020084">
    <property type="entry name" value="NUDIX_hydrolase_CS"/>
</dbReference>
<dbReference type="InterPro" id="IPR029401">
    <property type="entry name" value="Nudix_N"/>
</dbReference>
<protein>
    <submittedName>
        <fullName evidence="4">ADP-ribose pyrophosphatase</fullName>
    </submittedName>
</protein>
<dbReference type="Proteomes" id="UP001157167">
    <property type="component" value="Unassembled WGS sequence"/>
</dbReference>
<keyword evidence="5" id="KW-1185">Reference proteome</keyword>
<sequence length="191" mass="21567">MNFCSHCGAPVSLKVPPGDNLPRHVCDQCGTIHYQNPKVVVGAIATWEDKILMCKRAIEPRYGKWTLPAGFMENNETTGEAALRETLEEAGARVALGPMFTFVDIPHISQIHIIYRAELLHLDFQPGEESLEAVLMTEAEIPWSDIAFRSVDYTLRSFFDDRRRDRFELHTTSLTLPMTGLVSPTTTDKKF</sequence>
<keyword evidence="2" id="KW-0378">Hydrolase</keyword>
<dbReference type="PANTHER" id="PTHR43222:SF2">
    <property type="entry name" value="NUDIX HYDROLASE 23, CHLOROPLASTIC"/>
    <property type="match status" value="1"/>
</dbReference>
<evidence type="ECO:0000259" key="3">
    <source>
        <dbReference type="PROSITE" id="PS51462"/>
    </source>
</evidence>
<dbReference type="PROSITE" id="PS51462">
    <property type="entry name" value="NUDIX"/>
    <property type="match status" value="1"/>
</dbReference>
<evidence type="ECO:0000313" key="4">
    <source>
        <dbReference type="EMBL" id="GLT23584.1"/>
    </source>
</evidence>
<evidence type="ECO:0000256" key="1">
    <source>
        <dbReference type="ARBA" id="ARBA00001946"/>
    </source>
</evidence>
<evidence type="ECO:0000256" key="2">
    <source>
        <dbReference type="ARBA" id="ARBA00022801"/>
    </source>
</evidence>
<dbReference type="InterPro" id="IPR015797">
    <property type="entry name" value="NUDIX_hydrolase-like_dom_sf"/>
</dbReference>
<dbReference type="Pfam" id="PF00293">
    <property type="entry name" value="NUDIX"/>
    <property type="match status" value="1"/>
</dbReference>
<proteinExistence type="predicted"/>
<name>A0ABQ6FEX8_9RHOO</name>
<dbReference type="PROSITE" id="PS00893">
    <property type="entry name" value="NUDIX_BOX"/>
    <property type="match status" value="1"/>
</dbReference>
<organism evidence="4 5">
    <name type="scientific">Zoogloea oryzae</name>
    <dbReference type="NCBI Taxonomy" id="310767"/>
    <lineage>
        <taxon>Bacteria</taxon>
        <taxon>Pseudomonadati</taxon>
        <taxon>Pseudomonadota</taxon>
        <taxon>Betaproteobacteria</taxon>
        <taxon>Rhodocyclales</taxon>
        <taxon>Zoogloeaceae</taxon>
        <taxon>Zoogloea</taxon>
    </lineage>
</organism>
<dbReference type="PANTHER" id="PTHR43222">
    <property type="entry name" value="NUDIX HYDROLASE 23"/>
    <property type="match status" value="1"/>
</dbReference>
<dbReference type="Pfam" id="PF14803">
    <property type="entry name" value="Zn_ribbon_Nudix"/>
    <property type="match status" value="1"/>
</dbReference>